<dbReference type="EMBL" id="CP155447">
    <property type="protein sequence ID" value="XBH05418.1"/>
    <property type="molecule type" value="Genomic_DNA"/>
</dbReference>
<dbReference type="AlphaFoldDB" id="A0AAU7CK02"/>
<reference evidence="2" key="1">
    <citation type="submission" date="2024-05" db="EMBL/GenBank/DDBJ databases">
        <title>Planctomycetes of the genus Singulisphaera possess chitinolytic capabilities.</title>
        <authorList>
            <person name="Ivanova A."/>
        </authorList>
    </citation>
    <scope>NUCLEOTIDE SEQUENCE</scope>
    <source>
        <strain evidence="2">Ch08T</strain>
    </source>
</reference>
<dbReference type="CDD" id="cd04762">
    <property type="entry name" value="HTH_MerR-trunc"/>
    <property type="match status" value="1"/>
</dbReference>
<proteinExistence type="predicted"/>
<dbReference type="Pfam" id="PF00376">
    <property type="entry name" value="MerR"/>
    <property type="match status" value="1"/>
</dbReference>
<evidence type="ECO:0000259" key="1">
    <source>
        <dbReference type="PROSITE" id="PS50937"/>
    </source>
</evidence>
<sequence>MPALSSLDEYLTVKMAAEFLGVSPSTLRNWDRAGKLKPHRHPMNHYRLYRRNELEAVLRSAAERKREDG</sequence>
<dbReference type="InterPro" id="IPR009061">
    <property type="entry name" value="DNA-bd_dom_put_sf"/>
</dbReference>
<protein>
    <submittedName>
        <fullName evidence="2">Helix-turn-helix domain-containing protein</fullName>
    </submittedName>
</protein>
<dbReference type="GO" id="GO:0003677">
    <property type="term" value="F:DNA binding"/>
    <property type="evidence" value="ECO:0007669"/>
    <property type="project" value="InterPro"/>
</dbReference>
<dbReference type="SUPFAM" id="SSF46955">
    <property type="entry name" value="Putative DNA-binding domain"/>
    <property type="match status" value="1"/>
</dbReference>
<organism evidence="2">
    <name type="scientific">Singulisphaera sp. Ch08</name>
    <dbReference type="NCBI Taxonomy" id="3120278"/>
    <lineage>
        <taxon>Bacteria</taxon>
        <taxon>Pseudomonadati</taxon>
        <taxon>Planctomycetota</taxon>
        <taxon>Planctomycetia</taxon>
        <taxon>Isosphaerales</taxon>
        <taxon>Isosphaeraceae</taxon>
        <taxon>Singulisphaera</taxon>
    </lineage>
</organism>
<feature type="domain" description="HTH merR-type" evidence="1">
    <location>
        <begin position="10"/>
        <end position="69"/>
    </location>
</feature>
<name>A0AAU7CK02_9BACT</name>
<evidence type="ECO:0000313" key="2">
    <source>
        <dbReference type="EMBL" id="XBH05418.1"/>
    </source>
</evidence>
<dbReference type="InterPro" id="IPR000551">
    <property type="entry name" value="MerR-type_HTH_dom"/>
</dbReference>
<accession>A0AAU7CK02</accession>
<dbReference type="PROSITE" id="PS50937">
    <property type="entry name" value="HTH_MERR_2"/>
    <property type="match status" value="1"/>
</dbReference>
<gene>
    <name evidence="2" type="ORF">V5E97_05210</name>
</gene>
<dbReference type="Gene3D" id="1.10.1660.10">
    <property type="match status" value="1"/>
</dbReference>
<dbReference type="GO" id="GO:0006355">
    <property type="term" value="P:regulation of DNA-templated transcription"/>
    <property type="evidence" value="ECO:0007669"/>
    <property type="project" value="InterPro"/>
</dbReference>
<dbReference type="RefSeq" id="WP_406698235.1">
    <property type="nucleotide sequence ID" value="NZ_CP155447.1"/>
</dbReference>